<protein>
    <recommendedName>
        <fullName evidence="4">Secreted peptide</fullName>
    </recommendedName>
</protein>
<proteinExistence type="predicted"/>
<accession>A0AAV4ALU6</accession>
<feature type="transmembrane region" description="Helical" evidence="1">
    <location>
        <begin position="99"/>
        <end position="118"/>
    </location>
</feature>
<evidence type="ECO:0000313" key="3">
    <source>
        <dbReference type="Proteomes" id="UP000735302"/>
    </source>
</evidence>
<evidence type="ECO:0000313" key="2">
    <source>
        <dbReference type="EMBL" id="GFO07952.1"/>
    </source>
</evidence>
<feature type="transmembrane region" description="Helical" evidence="1">
    <location>
        <begin position="64"/>
        <end position="87"/>
    </location>
</feature>
<comment type="caution">
    <text evidence="2">The sequence shown here is derived from an EMBL/GenBank/DDBJ whole genome shotgun (WGS) entry which is preliminary data.</text>
</comment>
<name>A0AAV4ALU6_9GAST</name>
<dbReference type="AlphaFoldDB" id="A0AAV4ALU6"/>
<keyword evidence="1" id="KW-0472">Membrane</keyword>
<gene>
    <name evidence="2" type="ORF">PoB_003445700</name>
</gene>
<organism evidence="2 3">
    <name type="scientific">Plakobranchus ocellatus</name>
    <dbReference type="NCBI Taxonomy" id="259542"/>
    <lineage>
        <taxon>Eukaryota</taxon>
        <taxon>Metazoa</taxon>
        <taxon>Spiralia</taxon>
        <taxon>Lophotrochozoa</taxon>
        <taxon>Mollusca</taxon>
        <taxon>Gastropoda</taxon>
        <taxon>Heterobranchia</taxon>
        <taxon>Euthyneura</taxon>
        <taxon>Panpulmonata</taxon>
        <taxon>Sacoglossa</taxon>
        <taxon>Placobranchoidea</taxon>
        <taxon>Plakobranchidae</taxon>
        <taxon>Plakobranchus</taxon>
    </lineage>
</organism>
<keyword evidence="1" id="KW-0812">Transmembrane</keyword>
<dbReference type="EMBL" id="BLXT01003924">
    <property type="protein sequence ID" value="GFO07952.1"/>
    <property type="molecule type" value="Genomic_DNA"/>
</dbReference>
<evidence type="ECO:0000256" key="1">
    <source>
        <dbReference type="SAM" id="Phobius"/>
    </source>
</evidence>
<keyword evidence="3" id="KW-1185">Reference proteome</keyword>
<keyword evidence="1" id="KW-1133">Transmembrane helix</keyword>
<evidence type="ECO:0008006" key="4">
    <source>
        <dbReference type="Google" id="ProtNLM"/>
    </source>
</evidence>
<sequence>MVAVIGLDLMEVVAVVIILRKGTDRPVFRVALIQPGEVLLVHPPGTEINLMLLARMLARVILDLVRAVVLVWPPVIVMLLVISVVAGDMCAVNVPRRQILLLWCQSYLPIAVPPRWIVVLGVD</sequence>
<dbReference type="Proteomes" id="UP000735302">
    <property type="component" value="Unassembled WGS sequence"/>
</dbReference>
<reference evidence="2 3" key="1">
    <citation type="journal article" date="2021" name="Elife">
        <title>Chloroplast acquisition without the gene transfer in kleptoplastic sea slugs, Plakobranchus ocellatus.</title>
        <authorList>
            <person name="Maeda T."/>
            <person name="Takahashi S."/>
            <person name="Yoshida T."/>
            <person name="Shimamura S."/>
            <person name="Takaki Y."/>
            <person name="Nagai Y."/>
            <person name="Toyoda A."/>
            <person name="Suzuki Y."/>
            <person name="Arimoto A."/>
            <person name="Ishii H."/>
            <person name="Satoh N."/>
            <person name="Nishiyama T."/>
            <person name="Hasebe M."/>
            <person name="Maruyama T."/>
            <person name="Minagawa J."/>
            <person name="Obokata J."/>
            <person name="Shigenobu S."/>
        </authorList>
    </citation>
    <scope>NUCLEOTIDE SEQUENCE [LARGE SCALE GENOMIC DNA]</scope>
</reference>